<proteinExistence type="inferred from homology"/>
<dbReference type="PANTHER" id="PTHR43736">
    <property type="entry name" value="ADP-RIBOSE PYROPHOSPHATASE"/>
    <property type="match status" value="1"/>
</dbReference>
<dbReference type="InterPro" id="IPR015797">
    <property type="entry name" value="NUDIX_hydrolase-like_dom_sf"/>
</dbReference>
<evidence type="ECO:0000313" key="6">
    <source>
        <dbReference type="Proteomes" id="UP000032740"/>
    </source>
</evidence>
<dbReference type="AlphaFoldDB" id="U4KJJ9"/>
<evidence type="ECO:0000256" key="3">
    <source>
        <dbReference type="RuleBase" id="RU003476"/>
    </source>
</evidence>
<evidence type="ECO:0000256" key="1">
    <source>
        <dbReference type="ARBA" id="ARBA00005582"/>
    </source>
</evidence>
<dbReference type="InterPro" id="IPR020476">
    <property type="entry name" value="Nudix_hydrolase"/>
</dbReference>
<feature type="domain" description="Nudix hydrolase" evidence="4">
    <location>
        <begin position="30"/>
        <end position="153"/>
    </location>
</feature>
<evidence type="ECO:0000256" key="2">
    <source>
        <dbReference type="ARBA" id="ARBA00022801"/>
    </source>
</evidence>
<accession>U4KJJ9</accession>
<dbReference type="SUPFAM" id="SSF55811">
    <property type="entry name" value="Nudix"/>
    <property type="match status" value="1"/>
</dbReference>
<comment type="similarity">
    <text evidence="1 3">Belongs to the Nudix hydrolase family.</text>
</comment>
<dbReference type="OrthoDB" id="9800077at2"/>
<dbReference type="InterPro" id="IPR020084">
    <property type="entry name" value="NUDIX_hydrolase_CS"/>
</dbReference>
<keyword evidence="6" id="KW-1185">Reference proteome</keyword>
<dbReference type="PANTHER" id="PTHR43736:SF1">
    <property type="entry name" value="DIHYDRONEOPTERIN TRIPHOSPHATE DIPHOSPHATASE"/>
    <property type="match status" value="1"/>
</dbReference>
<evidence type="ECO:0000259" key="4">
    <source>
        <dbReference type="PROSITE" id="PS51462"/>
    </source>
</evidence>
<keyword evidence="2 3" id="KW-0378">Hydrolase</keyword>
<gene>
    <name evidence="5" type="ORF">BN85400670</name>
</gene>
<protein>
    <submittedName>
        <fullName evidence="5">Predicted NUDIX hydrolase</fullName>
    </submittedName>
</protein>
<dbReference type="PROSITE" id="PS51462">
    <property type="entry name" value="NUDIX"/>
    <property type="match status" value="1"/>
</dbReference>
<dbReference type="PRINTS" id="PR00502">
    <property type="entry name" value="NUDIXFAMILY"/>
</dbReference>
<reference evidence="5 6" key="1">
    <citation type="journal article" date="2013" name="J. Mol. Microbiol. Biotechnol.">
        <title>Analysis of the Complete Genomes of Acholeplasma brassicae , A. palmae and A. laidlawii and Their Comparison to the Obligate Parasites from ' Candidatus Phytoplasma'.</title>
        <authorList>
            <person name="Kube M."/>
            <person name="Siewert C."/>
            <person name="Migdoll A.M."/>
            <person name="Duduk B."/>
            <person name="Holz S."/>
            <person name="Rabus R."/>
            <person name="Seemuller E."/>
            <person name="Mitrovic J."/>
            <person name="Muller I."/>
            <person name="Buttner C."/>
            <person name="Reinhardt R."/>
        </authorList>
    </citation>
    <scope>NUCLEOTIDE SEQUENCE [LARGE SCALE GENOMIC DNA]</scope>
    <source>
        <strain evidence="5 6">J233</strain>
    </source>
</reference>
<name>U4KJJ9_ALTPJ</name>
<dbReference type="PROSITE" id="PS00893">
    <property type="entry name" value="NUDIX_BOX"/>
    <property type="match status" value="1"/>
</dbReference>
<sequence>MNYCPNCGNKLEIRNEKTKECLKCGYIDWNNLVNVSSIVVAYYKDQFVMVRLKENNKITFPGGYRDLGETLEEAARREFFEETGMTVNHLDVFKTYTKDSQHLVWIVYKASIEEVSFIDNNETSEIILVKDAKDILQDELRGNLTKQLFDDLV</sequence>
<dbReference type="KEGG" id="apal:BN85400670"/>
<organism evidence="5 6">
    <name type="scientific">Alteracholeplasma palmae (strain ATCC 49389 / J233)</name>
    <name type="common">Acholeplasma palmae</name>
    <dbReference type="NCBI Taxonomy" id="1318466"/>
    <lineage>
        <taxon>Bacteria</taxon>
        <taxon>Bacillati</taxon>
        <taxon>Mycoplasmatota</taxon>
        <taxon>Mollicutes</taxon>
        <taxon>Acholeplasmatales</taxon>
        <taxon>Acholeplasmataceae</taxon>
        <taxon>Acholeplasma</taxon>
    </lineage>
</organism>
<dbReference type="RefSeq" id="WP_026654036.1">
    <property type="nucleotide sequence ID" value="NC_022538.1"/>
</dbReference>
<dbReference type="Pfam" id="PF00293">
    <property type="entry name" value="NUDIX"/>
    <property type="match status" value="1"/>
</dbReference>
<evidence type="ECO:0000313" key="5">
    <source>
        <dbReference type="EMBL" id="CCV63644.1"/>
    </source>
</evidence>
<dbReference type="GO" id="GO:0016787">
    <property type="term" value="F:hydrolase activity"/>
    <property type="evidence" value="ECO:0007669"/>
    <property type="project" value="UniProtKB-KW"/>
</dbReference>
<dbReference type="Gene3D" id="3.90.79.10">
    <property type="entry name" value="Nucleoside Triphosphate Pyrophosphohydrolase"/>
    <property type="match status" value="1"/>
</dbReference>
<dbReference type="Proteomes" id="UP000032740">
    <property type="component" value="Chromosome"/>
</dbReference>
<dbReference type="EMBL" id="FO681347">
    <property type="protein sequence ID" value="CCV63644.1"/>
    <property type="molecule type" value="Genomic_DNA"/>
</dbReference>
<dbReference type="STRING" id="1318466.BN85400670"/>
<dbReference type="HOGENOM" id="CLU_1623563_0_0_14"/>
<dbReference type="InterPro" id="IPR000086">
    <property type="entry name" value="NUDIX_hydrolase_dom"/>
</dbReference>